<gene>
    <name evidence="1" type="ORF">M408DRAFT_113804</name>
</gene>
<keyword evidence="2" id="KW-1185">Reference proteome</keyword>
<sequence length="448" mass="49782">MDPPQAFPYTDEEMAAAGLLGDDVSQPAQQAIATMRAHPELLKLPLFALQCIDEVAKRESLTSSVPTLSDWPGISVPIPTSTSQDSDTYAVSTYAVSEYEKTTYYNGITHGGDHPDLLYRSDLFTNPFPEPKGRYAHLPTKSVQGVHETPLNKVWDTVGPQIRNLVKDRKVRYSSIDPARFVTYGEDDAETLGPVVIWIAVYPGSTSPETAHEVSQNILTLLVKNGVDGAVVEWHEAVPSKLSGPSLMRVVPNTNPTAHLRRIFTPALNMPLATAQRKDSDAQGSLTLYFHEGKDKHGNPSDKVLGVSNCHVLRKTTDVDYEFRGSGAPKQYVRVNGLRRFQEGLDEIKAVISERGELAELLARDIAKFDAKETSDSEEAEDFREARENLLKQQETIAKLEDFYNEVKIHWCDIGLRNIGHLRYAKAISVDVEGGTLFTEDWAVFELD</sequence>
<accession>A0A0C3AY42</accession>
<dbReference type="AlphaFoldDB" id="A0A0C3AY42"/>
<dbReference type="OrthoDB" id="5424209at2759"/>
<dbReference type="HOGENOM" id="CLU_611913_0_0_1"/>
<evidence type="ECO:0000313" key="1">
    <source>
        <dbReference type="EMBL" id="KIM29465.1"/>
    </source>
</evidence>
<dbReference type="Proteomes" id="UP000054097">
    <property type="component" value="Unassembled WGS sequence"/>
</dbReference>
<protein>
    <submittedName>
        <fullName evidence="1">Uncharacterized protein</fullName>
    </submittedName>
</protein>
<proteinExistence type="predicted"/>
<dbReference type="EMBL" id="KN824288">
    <property type="protein sequence ID" value="KIM29465.1"/>
    <property type="molecule type" value="Genomic_DNA"/>
</dbReference>
<evidence type="ECO:0000313" key="2">
    <source>
        <dbReference type="Proteomes" id="UP000054097"/>
    </source>
</evidence>
<name>A0A0C3AY42_SERVB</name>
<reference evidence="1 2" key="1">
    <citation type="submission" date="2014-04" db="EMBL/GenBank/DDBJ databases">
        <authorList>
            <consortium name="DOE Joint Genome Institute"/>
            <person name="Kuo A."/>
            <person name="Zuccaro A."/>
            <person name="Kohler A."/>
            <person name="Nagy L.G."/>
            <person name="Floudas D."/>
            <person name="Copeland A."/>
            <person name="Barry K.W."/>
            <person name="Cichocki N."/>
            <person name="Veneault-Fourrey C."/>
            <person name="LaButti K."/>
            <person name="Lindquist E.A."/>
            <person name="Lipzen A."/>
            <person name="Lundell T."/>
            <person name="Morin E."/>
            <person name="Murat C."/>
            <person name="Sun H."/>
            <person name="Tunlid A."/>
            <person name="Henrissat B."/>
            <person name="Grigoriev I.V."/>
            <person name="Hibbett D.S."/>
            <person name="Martin F."/>
            <person name="Nordberg H.P."/>
            <person name="Cantor M.N."/>
            <person name="Hua S.X."/>
        </authorList>
    </citation>
    <scope>NUCLEOTIDE SEQUENCE [LARGE SCALE GENOMIC DNA]</scope>
    <source>
        <strain evidence="1 2">MAFF 305830</strain>
    </source>
</reference>
<feature type="non-terminal residue" evidence="1">
    <location>
        <position position="448"/>
    </location>
</feature>
<reference evidence="2" key="2">
    <citation type="submission" date="2015-01" db="EMBL/GenBank/DDBJ databases">
        <title>Evolutionary Origins and Diversification of the Mycorrhizal Mutualists.</title>
        <authorList>
            <consortium name="DOE Joint Genome Institute"/>
            <consortium name="Mycorrhizal Genomics Consortium"/>
            <person name="Kohler A."/>
            <person name="Kuo A."/>
            <person name="Nagy L.G."/>
            <person name="Floudas D."/>
            <person name="Copeland A."/>
            <person name="Barry K.W."/>
            <person name="Cichocki N."/>
            <person name="Veneault-Fourrey C."/>
            <person name="LaButti K."/>
            <person name="Lindquist E.A."/>
            <person name="Lipzen A."/>
            <person name="Lundell T."/>
            <person name="Morin E."/>
            <person name="Murat C."/>
            <person name="Riley R."/>
            <person name="Ohm R."/>
            <person name="Sun H."/>
            <person name="Tunlid A."/>
            <person name="Henrissat B."/>
            <person name="Grigoriev I.V."/>
            <person name="Hibbett D.S."/>
            <person name="Martin F."/>
        </authorList>
    </citation>
    <scope>NUCLEOTIDE SEQUENCE [LARGE SCALE GENOMIC DNA]</scope>
    <source>
        <strain evidence="2">MAFF 305830</strain>
    </source>
</reference>
<organism evidence="1 2">
    <name type="scientific">Serendipita vermifera MAFF 305830</name>
    <dbReference type="NCBI Taxonomy" id="933852"/>
    <lineage>
        <taxon>Eukaryota</taxon>
        <taxon>Fungi</taxon>
        <taxon>Dikarya</taxon>
        <taxon>Basidiomycota</taxon>
        <taxon>Agaricomycotina</taxon>
        <taxon>Agaricomycetes</taxon>
        <taxon>Sebacinales</taxon>
        <taxon>Serendipitaceae</taxon>
        <taxon>Serendipita</taxon>
    </lineage>
</organism>